<keyword evidence="1" id="KW-0732">Signal</keyword>
<dbReference type="RefSeq" id="WP_045091614.1">
    <property type="nucleotide sequence ID" value="NZ_KQ235875.1"/>
</dbReference>
<organism evidence="2 3">
    <name type="scientific">[Clostridium] citroniae WAL-19142</name>
    <dbReference type="NCBI Taxonomy" id="742734"/>
    <lineage>
        <taxon>Bacteria</taxon>
        <taxon>Bacillati</taxon>
        <taxon>Bacillota</taxon>
        <taxon>Clostridia</taxon>
        <taxon>Lachnospirales</taxon>
        <taxon>Lachnospiraceae</taxon>
        <taxon>Enterocloster</taxon>
    </lineage>
</organism>
<dbReference type="PATRIC" id="fig|742734.4.peg.778"/>
<evidence type="ECO:0000313" key="2">
    <source>
        <dbReference type="EMBL" id="KMW08317.1"/>
    </source>
</evidence>
<dbReference type="EMBL" id="ADLK01000089">
    <property type="protein sequence ID" value="KMW08317.1"/>
    <property type="molecule type" value="Genomic_DNA"/>
</dbReference>
<dbReference type="Proteomes" id="UP000037392">
    <property type="component" value="Unassembled WGS sequence"/>
</dbReference>
<sequence length="181" mass="19760">MWKKSGLIILLLALTGCANTAGDSVKDTAGITQSLPNGTEDGENSVGKQMDTYEEDGLRLELVSELDGAGNIVPESVRLKIENSMDDECMIRSIGTAVNNVTIGNSLTYAEIEGNDSTEEDIMLSNLEMGSLHRDLLEFEKEFCNIKECESEDVYNNLRAKKIECEGPSETVTVKRGGFNL</sequence>
<gene>
    <name evidence="2" type="ORF">HMPREF9470_00730</name>
</gene>
<evidence type="ECO:0000256" key="1">
    <source>
        <dbReference type="SAM" id="SignalP"/>
    </source>
</evidence>
<name>A0A0J9B7C8_9FIRM</name>
<feature type="signal peptide" evidence="1">
    <location>
        <begin position="1"/>
        <end position="20"/>
    </location>
</feature>
<dbReference type="GeneID" id="93166300"/>
<reference evidence="2 3" key="1">
    <citation type="submission" date="2011-04" db="EMBL/GenBank/DDBJ databases">
        <title>The Genome Sequence of Clostridium citroniae WAL-19142.</title>
        <authorList>
            <consortium name="The Broad Institute Genome Sequencing Platform"/>
            <person name="Earl A."/>
            <person name="Ward D."/>
            <person name="Feldgarden M."/>
            <person name="Gevers D."/>
            <person name="Warren Y.A."/>
            <person name="Tyrrell K.L."/>
            <person name="Citron D.M."/>
            <person name="Goldstein E.J."/>
            <person name="Daigneault M."/>
            <person name="Allen-Vercoe E."/>
            <person name="Young S.K."/>
            <person name="Zeng Q."/>
            <person name="Gargeya S."/>
            <person name="Fitzgerald M."/>
            <person name="Haas B."/>
            <person name="Abouelleil A."/>
            <person name="Alvarado L."/>
            <person name="Arachchi H.M."/>
            <person name="Berlin A."/>
            <person name="Brown A."/>
            <person name="Chapman S.B."/>
            <person name="Chen Z."/>
            <person name="Dunbar C."/>
            <person name="Freedman E."/>
            <person name="Gearin G."/>
            <person name="Gellesch M."/>
            <person name="Goldberg J."/>
            <person name="Griggs A."/>
            <person name="Gujja S."/>
            <person name="Heilman E.R."/>
            <person name="Heiman D."/>
            <person name="Howarth C."/>
            <person name="Larson L."/>
            <person name="Lui A."/>
            <person name="MacDonald P.J."/>
            <person name="Mehta T."/>
            <person name="Montmayeur A."/>
            <person name="Murphy C."/>
            <person name="Neiman D."/>
            <person name="Pearson M."/>
            <person name="Priest M."/>
            <person name="Roberts A."/>
            <person name="Saif S."/>
            <person name="Shea T."/>
            <person name="Shenoy N."/>
            <person name="Sisk P."/>
            <person name="Stolte C."/>
            <person name="Sykes S."/>
            <person name="White J."/>
            <person name="Yandava C."/>
            <person name="Wortman J."/>
            <person name="Nusbaum C."/>
            <person name="Birren B."/>
        </authorList>
    </citation>
    <scope>NUCLEOTIDE SEQUENCE [LARGE SCALE GENOMIC DNA]</scope>
    <source>
        <strain evidence="2 3">WAL-19142</strain>
    </source>
</reference>
<feature type="chain" id="PRO_5039671944" description="Lipoprotein" evidence="1">
    <location>
        <begin position="21"/>
        <end position="181"/>
    </location>
</feature>
<proteinExistence type="predicted"/>
<dbReference type="AlphaFoldDB" id="A0A0J9B7C8"/>
<evidence type="ECO:0008006" key="4">
    <source>
        <dbReference type="Google" id="ProtNLM"/>
    </source>
</evidence>
<evidence type="ECO:0000313" key="3">
    <source>
        <dbReference type="Proteomes" id="UP000037392"/>
    </source>
</evidence>
<dbReference type="PROSITE" id="PS51257">
    <property type="entry name" value="PROKAR_LIPOPROTEIN"/>
    <property type="match status" value="1"/>
</dbReference>
<accession>A0A0J9B7C8</accession>
<comment type="caution">
    <text evidence="2">The sequence shown here is derived from an EMBL/GenBank/DDBJ whole genome shotgun (WGS) entry which is preliminary data.</text>
</comment>
<protein>
    <recommendedName>
        <fullName evidence="4">Lipoprotein</fullName>
    </recommendedName>
</protein>